<sequence length="217" mass="23834">VVSSIVKSGSKTGYTTFLVIGPEFLKNDIRIKPDFDALGVLDDTGWYCTRAILWANEYELPKTATTLPLPESNEACVILSCGALLRWTDGKTTTFYCSFLTNLTMDITALGTNGYLRVHDFVIPFQEKGAPFYEASNSRFAKLSIGIELVPSEHAIDTNLPLEALMVREFAILVAGINKKGVSPKKNWPTISRKTQLAMDGVMASSEKGFEPVEVVS</sequence>
<keyword evidence="2" id="KW-1185">Reference proteome</keyword>
<proteinExistence type="predicted"/>
<dbReference type="SUPFAM" id="SSF55347">
    <property type="entry name" value="Glyceraldehyde-3-phosphate dehydrogenase-like, C-terminal domain"/>
    <property type="match status" value="1"/>
</dbReference>
<evidence type="ECO:0008006" key="3">
    <source>
        <dbReference type="Google" id="ProtNLM"/>
    </source>
</evidence>
<name>A0ABC8SBM0_9AQUA</name>
<dbReference type="EMBL" id="CAUOFW020002546">
    <property type="protein sequence ID" value="CAK9154567.1"/>
    <property type="molecule type" value="Genomic_DNA"/>
</dbReference>
<gene>
    <name evidence="1" type="ORF">ILEXP_LOCUS22898</name>
</gene>
<accession>A0ABC8SBM0</accession>
<protein>
    <recommendedName>
        <fullName evidence="3">Gfo/Idh/MocA-like oxidoreductase C-terminal domain-containing protein</fullName>
    </recommendedName>
</protein>
<organism evidence="1 2">
    <name type="scientific">Ilex paraguariensis</name>
    <name type="common">yerba mate</name>
    <dbReference type="NCBI Taxonomy" id="185542"/>
    <lineage>
        <taxon>Eukaryota</taxon>
        <taxon>Viridiplantae</taxon>
        <taxon>Streptophyta</taxon>
        <taxon>Embryophyta</taxon>
        <taxon>Tracheophyta</taxon>
        <taxon>Spermatophyta</taxon>
        <taxon>Magnoliopsida</taxon>
        <taxon>eudicotyledons</taxon>
        <taxon>Gunneridae</taxon>
        <taxon>Pentapetalae</taxon>
        <taxon>asterids</taxon>
        <taxon>campanulids</taxon>
        <taxon>Aquifoliales</taxon>
        <taxon>Aquifoliaceae</taxon>
        <taxon>Ilex</taxon>
    </lineage>
</organism>
<evidence type="ECO:0000313" key="2">
    <source>
        <dbReference type="Proteomes" id="UP001642360"/>
    </source>
</evidence>
<dbReference type="Gene3D" id="3.30.360.10">
    <property type="entry name" value="Dihydrodipicolinate Reductase, domain 2"/>
    <property type="match status" value="1"/>
</dbReference>
<evidence type="ECO:0000313" key="1">
    <source>
        <dbReference type="EMBL" id="CAK9154567.1"/>
    </source>
</evidence>
<dbReference type="PANTHER" id="PTHR46368:SF19">
    <property type="entry name" value="GFO_IDH_MOCA-LIKE OXIDOREDUCTASE N-TERMINAL DOMAIN-CONTAINING PROTEIN"/>
    <property type="match status" value="1"/>
</dbReference>
<feature type="non-terminal residue" evidence="1">
    <location>
        <position position="1"/>
    </location>
</feature>
<dbReference type="AlphaFoldDB" id="A0ABC8SBM0"/>
<comment type="caution">
    <text evidence="1">The sequence shown here is derived from an EMBL/GenBank/DDBJ whole genome shotgun (WGS) entry which is preliminary data.</text>
</comment>
<dbReference type="Proteomes" id="UP001642360">
    <property type="component" value="Unassembled WGS sequence"/>
</dbReference>
<reference evidence="1 2" key="1">
    <citation type="submission" date="2024-02" db="EMBL/GenBank/DDBJ databases">
        <authorList>
            <person name="Vignale AGUSTIN F."/>
            <person name="Sosa J E."/>
            <person name="Modenutti C."/>
        </authorList>
    </citation>
    <scope>NUCLEOTIDE SEQUENCE [LARGE SCALE GENOMIC DNA]</scope>
</reference>
<dbReference type="PANTHER" id="PTHR46368">
    <property type="match status" value="1"/>
</dbReference>